<dbReference type="GO" id="GO:0016020">
    <property type="term" value="C:membrane"/>
    <property type="evidence" value="ECO:0007669"/>
    <property type="project" value="TreeGrafter"/>
</dbReference>
<evidence type="ECO:0000256" key="5">
    <source>
        <dbReference type="PIRSR" id="PIRSR625705-1"/>
    </source>
</evidence>
<organism evidence="7 8">
    <name type="scientific">Rhynchospora tenuis</name>
    <dbReference type="NCBI Taxonomy" id="198213"/>
    <lineage>
        <taxon>Eukaryota</taxon>
        <taxon>Viridiplantae</taxon>
        <taxon>Streptophyta</taxon>
        <taxon>Embryophyta</taxon>
        <taxon>Tracheophyta</taxon>
        <taxon>Spermatophyta</taxon>
        <taxon>Magnoliopsida</taxon>
        <taxon>Liliopsida</taxon>
        <taxon>Poales</taxon>
        <taxon>Cyperaceae</taxon>
        <taxon>Cyperoideae</taxon>
        <taxon>Rhynchosporeae</taxon>
        <taxon>Rhynchospora</taxon>
    </lineage>
</organism>
<dbReference type="InterPro" id="IPR017853">
    <property type="entry name" value="GH"/>
</dbReference>
<keyword evidence="8" id="KW-1185">Reference proteome</keyword>
<dbReference type="SUPFAM" id="SSF55545">
    <property type="entry name" value="beta-N-acetylhexosaminidase-like domain"/>
    <property type="match status" value="1"/>
</dbReference>
<dbReference type="Gene3D" id="3.30.379.10">
    <property type="entry name" value="Chitobiase/beta-hexosaminidase domain 2-like"/>
    <property type="match status" value="1"/>
</dbReference>
<dbReference type="Proteomes" id="UP001210211">
    <property type="component" value="Unassembled WGS sequence"/>
</dbReference>
<dbReference type="AlphaFoldDB" id="A0AAD6A1Y6"/>
<dbReference type="GO" id="GO:0004563">
    <property type="term" value="F:beta-N-acetylhexosaminidase activity"/>
    <property type="evidence" value="ECO:0007669"/>
    <property type="project" value="UniProtKB-EC"/>
</dbReference>
<name>A0AAD6A1Y6_9POAL</name>
<dbReference type="GO" id="GO:0030203">
    <property type="term" value="P:glycosaminoglycan metabolic process"/>
    <property type="evidence" value="ECO:0007669"/>
    <property type="project" value="TreeGrafter"/>
</dbReference>
<evidence type="ECO:0000256" key="3">
    <source>
        <dbReference type="ARBA" id="ARBA00012663"/>
    </source>
</evidence>
<evidence type="ECO:0000313" key="8">
    <source>
        <dbReference type="Proteomes" id="UP001210211"/>
    </source>
</evidence>
<dbReference type="InterPro" id="IPR029018">
    <property type="entry name" value="Hex-like_dom2"/>
</dbReference>
<proteinExistence type="inferred from homology"/>
<dbReference type="InterPro" id="IPR025705">
    <property type="entry name" value="Beta_hexosaminidase_sua/sub"/>
</dbReference>
<dbReference type="SUPFAM" id="SSF51445">
    <property type="entry name" value="(Trans)glycosidases"/>
    <property type="match status" value="1"/>
</dbReference>
<evidence type="ECO:0000259" key="6">
    <source>
        <dbReference type="Pfam" id="PF00728"/>
    </source>
</evidence>
<feature type="active site" description="Proton donor" evidence="5">
    <location>
        <position position="247"/>
    </location>
</feature>
<comment type="similarity">
    <text evidence="2">Belongs to the glycosyl hydrolase 20 family.</text>
</comment>
<dbReference type="EC" id="3.2.1.52" evidence="3"/>
<evidence type="ECO:0000256" key="1">
    <source>
        <dbReference type="ARBA" id="ARBA00001231"/>
    </source>
</evidence>
<comment type="caution">
    <text evidence="7">The sequence shown here is derived from an EMBL/GenBank/DDBJ whole genome shotgun (WGS) entry which is preliminary data.</text>
</comment>
<keyword evidence="4" id="KW-0378">Hydrolase</keyword>
<evidence type="ECO:0000256" key="2">
    <source>
        <dbReference type="ARBA" id="ARBA00006285"/>
    </source>
</evidence>
<dbReference type="PANTHER" id="PTHR22600">
    <property type="entry name" value="BETA-HEXOSAMINIDASE"/>
    <property type="match status" value="1"/>
</dbReference>
<dbReference type="GO" id="GO:0005975">
    <property type="term" value="P:carbohydrate metabolic process"/>
    <property type="evidence" value="ECO:0007669"/>
    <property type="project" value="InterPro"/>
</dbReference>
<evidence type="ECO:0000313" key="7">
    <source>
        <dbReference type="EMBL" id="KAJ3708229.1"/>
    </source>
</evidence>
<feature type="domain" description="Glycoside hydrolase family 20 catalytic" evidence="6">
    <location>
        <begin position="261"/>
        <end position="372"/>
    </location>
</feature>
<gene>
    <name evidence="7" type="ORF">LUZ61_011934</name>
</gene>
<dbReference type="EMBL" id="JAMRDG010000001">
    <property type="protein sequence ID" value="KAJ3708229.1"/>
    <property type="molecule type" value="Genomic_DNA"/>
</dbReference>
<dbReference type="Pfam" id="PF00728">
    <property type="entry name" value="Glyco_hydro_20"/>
    <property type="match status" value="1"/>
</dbReference>
<accession>A0AAD6A1Y6</accession>
<evidence type="ECO:0000256" key="4">
    <source>
        <dbReference type="ARBA" id="ARBA00022801"/>
    </source>
</evidence>
<sequence length="421" mass="47454">MFCIWGSKSLLYGFSFAFVLSFWVTVHGQNIWPMPVSASSGHRTLYLSSNFELGTYGSNYSDSSGILKEAFERMVHVIKGYHTPKANFPDSDIALNTDGDMFARPPVLAGINISVHSTNDTAATVFGAFHALETFSQLCYFNFATKALELHSAPWTIYDQPRFPYRGLLIGNNCRYAERRGVNVLAEIDVPGHTTSWGIGYPSLWPSNGCRNPLDVTNEFAFEIIDGILSDFSKVFKFKFVHLGGDEVYTDCWKTTPHITEWEETFNNFGDKLSNKTVVHTWLGKGVAQKVVAAGLRCIISNQKDQWYLDHVEIPWQRFYDNEPLTNIMDPDQQKLVLGGEACMWGEKIDTSNIQRTIWPRAAAVAERLWTPFEKLAKNATEVTSRLAHFRCLLNQRGIQASPLDGHVHHVPKEPGSCINQ</sequence>
<dbReference type="PRINTS" id="PR00738">
    <property type="entry name" value="GLHYDRLASE20"/>
</dbReference>
<protein>
    <recommendedName>
        <fullName evidence="3">beta-N-acetylhexosaminidase</fullName>
        <ecNumber evidence="3">3.2.1.52</ecNumber>
    </recommendedName>
</protein>
<dbReference type="InterPro" id="IPR015883">
    <property type="entry name" value="Glyco_hydro_20_cat"/>
</dbReference>
<reference evidence="7 8" key="1">
    <citation type="journal article" date="2022" name="Cell">
        <title>Repeat-based holocentromeres influence genome architecture and karyotype evolution.</title>
        <authorList>
            <person name="Hofstatter P.G."/>
            <person name="Thangavel G."/>
            <person name="Lux T."/>
            <person name="Neumann P."/>
            <person name="Vondrak T."/>
            <person name="Novak P."/>
            <person name="Zhang M."/>
            <person name="Costa L."/>
            <person name="Castellani M."/>
            <person name="Scott A."/>
            <person name="Toegelov H."/>
            <person name="Fuchs J."/>
            <person name="Mata-Sucre Y."/>
            <person name="Dias Y."/>
            <person name="Vanzela A.L.L."/>
            <person name="Huettel B."/>
            <person name="Almeida C.C.S."/>
            <person name="Simkova H."/>
            <person name="Souza G."/>
            <person name="Pedrosa-Harand A."/>
            <person name="Macas J."/>
            <person name="Mayer K.F.X."/>
            <person name="Houben A."/>
            <person name="Marques A."/>
        </authorList>
    </citation>
    <scope>NUCLEOTIDE SEQUENCE [LARGE SCALE GENOMIC DNA]</scope>
    <source>
        <strain evidence="7">RhyTen1mFocal</strain>
    </source>
</reference>
<comment type="catalytic activity">
    <reaction evidence="1">
        <text>Hydrolysis of terminal non-reducing N-acetyl-D-hexosamine residues in N-acetyl-beta-D-hexosaminides.</text>
        <dbReference type="EC" id="3.2.1.52"/>
    </reaction>
</comment>
<dbReference type="PANTHER" id="PTHR22600:SF21">
    <property type="entry name" value="BETA-HEXOSAMINIDASE A"/>
    <property type="match status" value="1"/>
</dbReference>
<dbReference type="Gene3D" id="3.20.20.80">
    <property type="entry name" value="Glycosidases"/>
    <property type="match status" value="2"/>
</dbReference>